<dbReference type="Proteomes" id="UP000054324">
    <property type="component" value="Unassembled WGS sequence"/>
</dbReference>
<dbReference type="KEGG" id="ovi:T265_09822"/>
<evidence type="ECO:0000313" key="1">
    <source>
        <dbReference type="EMBL" id="KER21993.1"/>
    </source>
</evidence>
<dbReference type="AlphaFoldDB" id="A0A074Z4J9"/>
<name>A0A074Z4J9_OPIVI</name>
<sequence>MNKAIEGDRSKSADSPMPVSPCLEFVWKRISNVNSAFFSGENSCDYELKHNIVRKGNRLANCFGRKTAGQAKASDTGKGKLLTA</sequence>
<dbReference type="RefSeq" id="XP_009174269.1">
    <property type="nucleotide sequence ID" value="XM_009176005.1"/>
</dbReference>
<dbReference type="CTD" id="20323990"/>
<dbReference type="GeneID" id="20323990"/>
<reference evidence="1 2" key="1">
    <citation type="submission" date="2013-11" db="EMBL/GenBank/DDBJ databases">
        <title>Opisthorchis viverrini - life in the bile duct.</title>
        <authorList>
            <person name="Young N.D."/>
            <person name="Nagarajan N."/>
            <person name="Lin S.J."/>
            <person name="Korhonen P.K."/>
            <person name="Jex A.R."/>
            <person name="Hall R.S."/>
            <person name="Safavi-Hemami H."/>
            <person name="Kaewkong W."/>
            <person name="Bertrand D."/>
            <person name="Gao S."/>
            <person name="Seet Q."/>
            <person name="Wongkham S."/>
            <person name="Teh B.T."/>
            <person name="Wongkham C."/>
            <person name="Intapan P.M."/>
            <person name="Maleewong W."/>
            <person name="Yang X."/>
            <person name="Hu M."/>
            <person name="Wang Z."/>
            <person name="Hofmann A."/>
            <person name="Sternberg P.W."/>
            <person name="Tan P."/>
            <person name="Wang J."/>
            <person name="Gasser R.B."/>
        </authorList>
    </citation>
    <scope>NUCLEOTIDE SEQUENCE [LARGE SCALE GENOMIC DNA]</scope>
</reference>
<keyword evidence="2" id="KW-1185">Reference proteome</keyword>
<organism evidence="1 2">
    <name type="scientific">Opisthorchis viverrini</name>
    <name type="common">Southeast Asian liver fluke</name>
    <dbReference type="NCBI Taxonomy" id="6198"/>
    <lineage>
        <taxon>Eukaryota</taxon>
        <taxon>Metazoa</taxon>
        <taxon>Spiralia</taxon>
        <taxon>Lophotrochozoa</taxon>
        <taxon>Platyhelminthes</taxon>
        <taxon>Trematoda</taxon>
        <taxon>Digenea</taxon>
        <taxon>Opisthorchiida</taxon>
        <taxon>Opisthorchiata</taxon>
        <taxon>Opisthorchiidae</taxon>
        <taxon>Opisthorchis</taxon>
    </lineage>
</organism>
<dbReference type="EMBL" id="KL596926">
    <property type="protein sequence ID" value="KER21993.1"/>
    <property type="molecule type" value="Genomic_DNA"/>
</dbReference>
<protein>
    <submittedName>
        <fullName evidence="1">Uncharacterized protein</fullName>
    </submittedName>
</protein>
<evidence type="ECO:0000313" key="2">
    <source>
        <dbReference type="Proteomes" id="UP000054324"/>
    </source>
</evidence>
<proteinExistence type="predicted"/>
<gene>
    <name evidence="1" type="ORF">T265_09822</name>
</gene>
<accession>A0A074Z4J9</accession>